<dbReference type="Proteomes" id="UP001285354">
    <property type="component" value="Unassembled WGS sequence"/>
</dbReference>
<gene>
    <name evidence="2" type="ORF">QTJ16_004188</name>
</gene>
<proteinExistence type="predicted"/>
<name>A0AAD9T1B5_9HELO</name>
<feature type="compositionally biased region" description="Basic residues" evidence="1">
    <location>
        <begin position="48"/>
        <end position="60"/>
    </location>
</feature>
<feature type="compositionally biased region" description="Basic and acidic residues" evidence="1">
    <location>
        <begin position="38"/>
        <end position="47"/>
    </location>
</feature>
<evidence type="ECO:0000313" key="2">
    <source>
        <dbReference type="EMBL" id="KAK2627013.1"/>
    </source>
</evidence>
<evidence type="ECO:0000256" key="1">
    <source>
        <dbReference type="SAM" id="MobiDB-lite"/>
    </source>
</evidence>
<keyword evidence="3" id="KW-1185">Reference proteome</keyword>
<sequence length="235" mass="25197">MDTTPSPRRDTPPTHASASLNDDSKFVDDYSDIASEDAQGHHPPDRRRYPRGGRKTGSRRSSREELELLEGYPDSDGAPVSPSTCPYCTGQKATPPRSPGKSPPDAQPCDTGIRAFNIRRAAGGRRPVSVRPAPARQKPAATATATRRRRARATPRSDDEGDATTAGEGGARTPGEEKASEAAPPNAGAGRPMSIRLDLNLMVEVFLKAKIQGDVTVTFLYVRPASSYERPCGEC</sequence>
<feature type="region of interest" description="Disordered" evidence="1">
    <location>
        <begin position="1"/>
        <end position="191"/>
    </location>
</feature>
<evidence type="ECO:0000313" key="3">
    <source>
        <dbReference type="Proteomes" id="UP001285354"/>
    </source>
</evidence>
<feature type="compositionally biased region" description="Low complexity" evidence="1">
    <location>
        <begin position="125"/>
        <end position="145"/>
    </location>
</feature>
<organism evidence="2 3">
    <name type="scientific">Diplocarpon rosae</name>
    <dbReference type="NCBI Taxonomy" id="946125"/>
    <lineage>
        <taxon>Eukaryota</taxon>
        <taxon>Fungi</taxon>
        <taxon>Dikarya</taxon>
        <taxon>Ascomycota</taxon>
        <taxon>Pezizomycotina</taxon>
        <taxon>Leotiomycetes</taxon>
        <taxon>Helotiales</taxon>
        <taxon>Drepanopezizaceae</taxon>
        <taxon>Diplocarpon</taxon>
    </lineage>
</organism>
<comment type="caution">
    <text evidence="2">The sequence shown here is derived from an EMBL/GenBank/DDBJ whole genome shotgun (WGS) entry which is preliminary data.</text>
</comment>
<dbReference type="AlphaFoldDB" id="A0AAD9T1B5"/>
<protein>
    <submittedName>
        <fullName evidence="2">Uncharacterized protein</fullName>
    </submittedName>
</protein>
<reference evidence="2" key="1">
    <citation type="submission" date="2023-06" db="EMBL/GenBank/DDBJ databases">
        <title>Draft genome of Marssonina rosae.</title>
        <authorList>
            <person name="Cheng Q."/>
        </authorList>
    </citation>
    <scope>NUCLEOTIDE SEQUENCE</scope>
    <source>
        <strain evidence="2">R4</strain>
    </source>
</reference>
<accession>A0AAD9T1B5</accession>
<dbReference type="EMBL" id="JAUBYV010000005">
    <property type="protein sequence ID" value="KAK2627013.1"/>
    <property type="molecule type" value="Genomic_DNA"/>
</dbReference>
<feature type="compositionally biased region" description="Pro residues" evidence="1">
    <location>
        <begin position="96"/>
        <end position="106"/>
    </location>
</feature>